<evidence type="ECO:0000313" key="14">
    <source>
        <dbReference type="Proteomes" id="UP000558113"/>
    </source>
</evidence>
<evidence type="ECO:0000256" key="1">
    <source>
        <dbReference type="ARBA" id="ARBA00001917"/>
    </source>
</evidence>
<accession>A0A7X4YL96</accession>
<keyword evidence="6" id="KW-0285">Flavoprotein</keyword>
<dbReference type="CDD" id="cd04730">
    <property type="entry name" value="NPD_like"/>
    <property type="match status" value="1"/>
</dbReference>
<evidence type="ECO:0000256" key="7">
    <source>
        <dbReference type="ARBA" id="ARBA00022643"/>
    </source>
</evidence>
<keyword evidence="10 13" id="KW-0503">Monooxygenase</keyword>
<gene>
    <name evidence="13" type="ORF">GT003_05145</name>
</gene>
<comment type="similarity">
    <text evidence="3">Belongs to the nitronate monooxygenase family. NMO class I subfamily.</text>
</comment>
<evidence type="ECO:0000256" key="11">
    <source>
        <dbReference type="ARBA" id="ARBA00031155"/>
    </source>
</evidence>
<dbReference type="Pfam" id="PF03060">
    <property type="entry name" value="NMO"/>
    <property type="match status" value="1"/>
</dbReference>
<evidence type="ECO:0000256" key="12">
    <source>
        <dbReference type="ARBA" id="ARBA00049401"/>
    </source>
</evidence>
<evidence type="ECO:0000256" key="3">
    <source>
        <dbReference type="ARBA" id="ARBA00009881"/>
    </source>
</evidence>
<dbReference type="FunFam" id="3.20.20.70:FF:000154">
    <property type="entry name" value="Probable nitronate monooxygenase"/>
    <property type="match status" value="1"/>
</dbReference>
<dbReference type="InterPro" id="IPR013785">
    <property type="entry name" value="Aldolase_TIM"/>
</dbReference>
<dbReference type="Gene3D" id="3.20.20.70">
    <property type="entry name" value="Aldolase class I"/>
    <property type="match status" value="1"/>
</dbReference>
<dbReference type="PANTHER" id="PTHR42747">
    <property type="entry name" value="NITRONATE MONOOXYGENASE-RELATED"/>
    <property type="match status" value="1"/>
</dbReference>
<dbReference type="InterPro" id="IPR004136">
    <property type="entry name" value="NMO"/>
</dbReference>
<evidence type="ECO:0000256" key="9">
    <source>
        <dbReference type="ARBA" id="ARBA00023002"/>
    </source>
</evidence>
<keyword evidence="5" id="KW-0216">Detoxification</keyword>
<evidence type="ECO:0000313" key="13">
    <source>
        <dbReference type="EMBL" id="NBC68380.1"/>
    </source>
</evidence>
<organism evidence="13 14">
    <name type="scientific">Paenibacillus sacheonensis</name>
    <dbReference type="NCBI Taxonomy" id="742054"/>
    <lineage>
        <taxon>Bacteria</taxon>
        <taxon>Bacillati</taxon>
        <taxon>Bacillota</taxon>
        <taxon>Bacilli</taxon>
        <taxon>Bacillales</taxon>
        <taxon>Paenibacillaceae</taxon>
        <taxon>Paenibacillus</taxon>
    </lineage>
</organism>
<dbReference type="Proteomes" id="UP000558113">
    <property type="component" value="Unassembled WGS sequence"/>
</dbReference>
<evidence type="ECO:0000256" key="4">
    <source>
        <dbReference type="ARBA" id="ARBA00013457"/>
    </source>
</evidence>
<comment type="caution">
    <text evidence="13">The sequence shown here is derived from an EMBL/GenBank/DDBJ whole genome shotgun (WGS) entry which is preliminary data.</text>
</comment>
<evidence type="ECO:0000256" key="10">
    <source>
        <dbReference type="ARBA" id="ARBA00023033"/>
    </source>
</evidence>
<keyword evidence="14" id="KW-1185">Reference proteome</keyword>
<keyword evidence="8" id="KW-0547">Nucleotide-binding</keyword>
<sequence>MRILFTYKEASRMGITLHTELCRLLNIRYPLFLAGMAGGPSTVELVSAVSEAGGLGTLGAAYMEPEAIRGAVRLIREQTSQPFGVNLFAARSADDNARTQQVQQTLDGIREELNLAPAVPGGLRTPEYFEKQVAVLLEEKVPVISTAFGLLSESMMRQAKAVGSHVVAMVTTVNEAIMAEQAGCDMIVAQGSEAGGHRGTFDVAGDRRMGANIGTMALVPQIVDRVHVPVLAAGGIMDGRGLAAALALGAQGVQMGTRFLTATESGAHAAYQERLLASNEESTLLTRAFSGRPARGLRNAFIDRWNESGIDPLPFPTQNTATRDIRNEAARQNNPDFMSLWAGQGTRLLTSGQSARQIVQETIDRASEILHGKKD</sequence>
<dbReference type="GO" id="GO:0000166">
    <property type="term" value="F:nucleotide binding"/>
    <property type="evidence" value="ECO:0007669"/>
    <property type="project" value="UniProtKB-KW"/>
</dbReference>
<reference evidence="13 14" key="1">
    <citation type="submission" date="2020-01" db="EMBL/GenBank/DDBJ databases">
        <title>Paenibacillus soybeanensis sp. nov. isolated from the nodules of soybean (Glycine max(L.) Merr).</title>
        <authorList>
            <person name="Wang H."/>
        </authorList>
    </citation>
    <scope>NUCLEOTIDE SEQUENCE [LARGE SCALE GENOMIC DNA]</scope>
    <source>
        <strain evidence="13 14">DSM 23054</strain>
    </source>
</reference>
<dbReference type="AlphaFoldDB" id="A0A7X4YL96"/>
<comment type="cofactor">
    <cofactor evidence="1">
        <name>FMN</name>
        <dbReference type="ChEBI" id="CHEBI:58210"/>
    </cofactor>
</comment>
<keyword evidence="7" id="KW-0288">FMN</keyword>
<evidence type="ECO:0000256" key="5">
    <source>
        <dbReference type="ARBA" id="ARBA00022575"/>
    </source>
</evidence>
<keyword evidence="9" id="KW-0560">Oxidoreductase</keyword>
<dbReference type="SUPFAM" id="SSF51412">
    <property type="entry name" value="Inosine monophosphate dehydrogenase (IMPDH)"/>
    <property type="match status" value="1"/>
</dbReference>
<evidence type="ECO:0000256" key="2">
    <source>
        <dbReference type="ARBA" id="ARBA00003535"/>
    </source>
</evidence>
<protein>
    <recommendedName>
        <fullName evidence="4">Probable nitronate monooxygenase</fullName>
    </recommendedName>
    <alternativeName>
        <fullName evidence="11">Propionate 3-nitronate monooxygenase</fullName>
    </alternativeName>
</protein>
<dbReference type="EMBL" id="JAAAMU010000002">
    <property type="protein sequence ID" value="NBC68380.1"/>
    <property type="molecule type" value="Genomic_DNA"/>
</dbReference>
<comment type="catalytic activity">
    <reaction evidence="12">
        <text>3 propionate 3-nitronate + 3 O2 + H2O = 3 3-oxopropanoate + 2 nitrate + nitrite + H2O2 + 3 H(+)</text>
        <dbReference type="Rhea" id="RHEA:57332"/>
        <dbReference type="ChEBI" id="CHEBI:15377"/>
        <dbReference type="ChEBI" id="CHEBI:15378"/>
        <dbReference type="ChEBI" id="CHEBI:15379"/>
        <dbReference type="ChEBI" id="CHEBI:16240"/>
        <dbReference type="ChEBI" id="CHEBI:16301"/>
        <dbReference type="ChEBI" id="CHEBI:17632"/>
        <dbReference type="ChEBI" id="CHEBI:33190"/>
        <dbReference type="ChEBI" id="CHEBI:136067"/>
    </reaction>
</comment>
<dbReference type="PANTHER" id="PTHR42747:SF3">
    <property type="entry name" value="NITRONATE MONOOXYGENASE-RELATED"/>
    <property type="match status" value="1"/>
</dbReference>
<dbReference type="OrthoDB" id="9778912at2"/>
<dbReference type="GO" id="GO:0018580">
    <property type="term" value="F:nitronate monooxygenase activity"/>
    <property type="evidence" value="ECO:0007669"/>
    <property type="project" value="InterPro"/>
</dbReference>
<evidence type="ECO:0000256" key="6">
    <source>
        <dbReference type="ARBA" id="ARBA00022630"/>
    </source>
</evidence>
<evidence type="ECO:0000256" key="8">
    <source>
        <dbReference type="ARBA" id="ARBA00022741"/>
    </source>
</evidence>
<dbReference type="RefSeq" id="WP_161695102.1">
    <property type="nucleotide sequence ID" value="NZ_JAAAMU010000002.1"/>
</dbReference>
<name>A0A7X4YL96_9BACL</name>
<comment type="function">
    <text evidence="2">Nitronate monooxygenase that uses molecular oxygen to catalyze the oxidative denitrification of alkyl nitronates. Acts on propionate 3-nitronate (P3N), the presumed physiological substrate. Probably functions in the detoxification of P3N, a metabolic poison produced by plants and fungi as a defense mechanism.</text>
</comment>
<dbReference type="GO" id="GO:0009636">
    <property type="term" value="P:response to toxic substance"/>
    <property type="evidence" value="ECO:0007669"/>
    <property type="project" value="UniProtKB-KW"/>
</dbReference>
<proteinExistence type="inferred from homology"/>